<organism evidence="5 6">
    <name type="scientific">Brevibacterium pityocampae</name>
    <dbReference type="NCBI Taxonomy" id="506594"/>
    <lineage>
        <taxon>Bacteria</taxon>
        <taxon>Bacillati</taxon>
        <taxon>Actinomycetota</taxon>
        <taxon>Actinomycetes</taxon>
        <taxon>Micrococcales</taxon>
        <taxon>Brevibacteriaceae</taxon>
        <taxon>Brevibacterium</taxon>
    </lineage>
</organism>
<evidence type="ECO:0000256" key="3">
    <source>
        <dbReference type="ARBA" id="ARBA00022729"/>
    </source>
</evidence>
<dbReference type="InterPro" id="IPR018389">
    <property type="entry name" value="DctP_fam"/>
</dbReference>
<evidence type="ECO:0000256" key="1">
    <source>
        <dbReference type="ARBA" id="ARBA00009023"/>
    </source>
</evidence>
<feature type="signal peptide" evidence="4">
    <location>
        <begin position="1"/>
        <end position="38"/>
    </location>
</feature>
<keyword evidence="2" id="KW-0813">Transport</keyword>
<keyword evidence="3 4" id="KW-0732">Signal</keyword>
<dbReference type="PANTHER" id="PTHR33376">
    <property type="match status" value="1"/>
</dbReference>
<dbReference type="PANTHER" id="PTHR33376:SF7">
    <property type="entry name" value="C4-DICARBOXYLATE-BINDING PROTEIN DCTB"/>
    <property type="match status" value="1"/>
</dbReference>
<name>A0ABP8J189_9MICO</name>
<feature type="chain" id="PRO_5047009904" description="TRAP-type C4-dicarboxylate transport system, substrate-binding protein" evidence="4">
    <location>
        <begin position="39"/>
        <end position="433"/>
    </location>
</feature>
<protein>
    <recommendedName>
        <fullName evidence="7">TRAP-type C4-dicarboxylate transport system, substrate-binding protein</fullName>
    </recommendedName>
</protein>
<proteinExistence type="inferred from homology"/>
<evidence type="ECO:0000313" key="5">
    <source>
        <dbReference type="EMBL" id="GAA4382746.1"/>
    </source>
</evidence>
<comment type="similarity">
    <text evidence="1">Belongs to the bacterial solute-binding protein 7 family.</text>
</comment>
<dbReference type="Proteomes" id="UP001500642">
    <property type="component" value="Unassembled WGS sequence"/>
</dbReference>
<keyword evidence="6" id="KW-1185">Reference proteome</keyword>
<dbReference type="InterPro" id="IPR038404">
    <property type="entry name" value="TRAP_DctP_sf"/>
</dbReference>
<sequence length="433" mass="46482">MKRPLSTDSPFSPSTIRHRRSHVIAFAAALCLTLSACAGSAGGGTGGGERGEGYAFGTSPEVVSAAIEDLEPVTITYQIPATSQNSPQSPIRTSFKEAVEEMSDGQITVELAWNQSIATYDEIHNALADGRVDMAFTLPTYDPARFPAFNALNPILAGDESTPVVGELVTNLAAAELSWNTPEILAEYEENDVTPFLPVMASGEYYSVCTEPSPELDDWQGLQVRVGSPAASDMVSHVGGSPVSIAGVEAYEALQRGTIDCSLAVLSDVVQGGFFEVAPNLGYTTTTSFPRVSGAILTGSGVEELPLAYQQILFDNFADYFHGATVSSSKSEAVASTREQGVQIDEASEELQAEVKAFADGKRQEVEESGIIGDDILDRMATVREEWTTEVEELGYSDGGSLADMDEWYDMDTDYRPLGEAFMEKTMKDHRPS</sequence>
<dbReference type="Pfam" id="PF03480">
    <property type="entry name" value="DctP"/>
    <property type="match status" value="1"/>
</dbReference>
<evidence type="ECO:0000256" key="4">
    <source>
        <dbReference type="SAM" id="SignalP"/>
    </source>
</evidence>
<dbReference type="EMBL" id="BAABGL010000002">
    <property type="protein sequence ID" value="GAA4382746.1"/>
    <property type="molecule type" value="Genomic_DNA"/>
</dbReference>
<evidence type="ECO:0008006" key="7">
    <source>
        <dbReference type="Google" id="ProtNLM"/>
    </source>
</evidence>
<dbReference type="RefSeq" id="WP_345029103.1">
    <property type="nucleotide sequence ID" value="NZ_BAABGL010000002.1"/>
</dbReference>
<evidence type="ECO:0000256" key="2">
    <source>
        <dbReference type="ARBA" id="ARBA00022448"/>
    </source>
</evidence>
<accession>A0ABP8J189</accession>
<gene>
    <name evidence="5" type="ORF">GCM10023167_01580</name>
</gene>
<dbReference type="NCBIfam" id="NF037995">
    <property type="entry name" value="TRAP_S1"/>
    <property type="match status" value="1"/>
</dbReference>
<reference evidence="6" key="1">
    <citation type="journal article" date="2019" name="Int. J. Syst. Evol. Microbiol.">
        <title>The Global Catalogue of Microorganisms (GCM) 10K type strain sequencing project: providing services to taxonomists for standard genome sequencing and annotation.</title>
        <authorList>
            <consortium name="The Broad Institute Genomics Platform"/>
            <consortium name="The Broad Institute Genome Sequencing Center for Infectious Disease"/>
            <person name="Wu L."/>
            <person name="Ma J."/>
        </authorList>
    </citation>
    <scope>NUCLEOTIDE SEQUENCE [LARGE SCALE GENOMIC DNA]</scope>
    <source>
        <strain evidence="6">JCM 17808</strain>
    </source>
</reference>
<dbReference type="Gene3D" id="3.40.190.170">
    <property type="entry name" value="Bacterial extracellular solute-binding protein, family 7"/>
    <property type="match status" value="1"/>
</dbReference>
<evidence type="ECO:0000313" key="6">
    <source>
        <dbReference type="Proteomes" id="UP001500642"/>
    </source>
</evidence>
<comment type="caution">
    <text evidence="5">The sequence shown here is derived from an EMBL/GenBank/DDBJ whole genome shotgun (WGS) entry which is preliminary data.</text>
</comment>